<dbReference type="Gene3D" id="3.30.160.60">
    <property type="entry name" value="Classic Zinc Finger"/>
    <property type="match status" value="4"/>
</dbReference>
<protein>
    <submittedName>
        <fullName evidence="10">Zinc finger protein 182</fullName>
    </submittedName>
</protein>
<evidence type="ECO:0000256" key="4">
    <source>
        <dbReference type="ARBA" id="ARBA00022771"/>
    </source>
</evidence>
<dbReference type="PANTHER" id="PTHR23235">
    <property type="entry name" value="KRUEPPEL-LIKE TRANSCRIPTION FACTOR"/>
    <property type="match status" value="1"/>
</dbReference>
<dbReference type="GO" id="GO:0005634">
    <property type="term" value="C:nucleus"/>
    <property type="evidence" value="ECO:0007669"/>
    <property type="project" value="UniProtKB-SubCell"/>
</dbReference>
<accession>A0A4Y2J162</accession>
<dbReference type="SUPFAM" id="SSF57667">
    <property type="entry name" value="beta-beta-alpha zinc fingers"/>
    <property type="match status" value="2"/>
</dbReference>
<dbReference type="PROSITE" id="PS00028">
    <property type="entry name" value="ZINC_FINGER_C2H2_1"/>
    <property type="match status" value="4"/>
</dbReference>
<comment type="caution">
    <text evidence="10">The sequence shown here is derived from an EMBL/GenBank/DDBJ whole genome shotgun (WGS) entry which is preliminary data.</text>
</comment>
<reference evidence="10 11" key="1">
    <citation type="journal article" date="2019" name="Sci. Rep.">
        <title>Orb-weaving spider Araneus ventricosus genome elucidates the spidroin gene catalogue.</title>
        <authorList>
            <person name="Kono N."/>
            <person name="Nakamura H."/>
            <person name="Ohtoshi R."/>
            <person name="Moran D.A.P."/>
            <person name="Shinohara A."/>
            <person name="Yoshida Y."/>
            <person name="Fujiwara M."/>
            <person name="Mori M."/>
            <person name="Tomita M."/>
            <person name="Arakawa K."/>
        </authorList>
    </citation>
    <scope>NUCLEOTIDE SEQUENCE [LARGE SCALE GENOMIC DNA]</scope>
</reference>
<feature type="domain" description="C2H2-type" evidence="9">
    <location>
        <begin position="353"/>
        <end position="380"/>
    </location>
</feature>
<sequence length="407" mass="46108">MDEFQCSWCRRSFHSKDDHFCFLKRKPANEYSESDIDELEKLAERLEAATRNQDCTSDDFGYSNPKTQDHDIQLNSSLYSGGNFLTRNIFRGEQVTSSPATSFSTQCHGSNLYVSSSDYLVSAQQSILEATEESSEDNLFVPVETSQGDFCEADDNNSNPSEQFFSHKDSGWCNLRPVPQMKYKNTSFRDDTITCREKENKPSQFILGKRRNYFDSISASPTCIERDGNKAEEQKMKDFKKIRNLSAKVTQIDDSTCSEIATNSEALGSVADVKDVSVAGPSGIHTQSHRTAKEKCFACDVCGKVFGKKSNLHAHQRTHTGEKPFVCRNCDKRFTQKSQLTRHLRTHTGEKPFACPRCDKNFGEKKQLDDHFRTHTGEKPYKCKLCGRAFAAQSNCSRHYKTKHGGK</sequence>
<evidence type="ECO:0000256" key="5">
    <source>
        <dbReference type="ARBA" id="ARBA00022833"/>
    </source>
</evidence>
<comment type="subcellular location">
    <subcellularLocation>
        <location evidence="1">Nucleus</location>
    </subcellularLocation>
</comment>
<evidence type="ECO:0000313" key="10">
    <source>
        <dbReference type="EMBL" id="GBM83664.1"/>
    </source>
</evidence>
<evidence type="ECO:0000256" key="7">
    <source>
        <dbReference type="PROSITE-ProRule" id="PRU00042"/>
    </source>
</evidence>
<dbReference type="Pfam" id="PF00096">
    <property type="entry name" value="zf-C2H2"/>
    <property type="match status" value="3"/>
</dbReference>
<dbReference type="FunFam" id="3.30.160.60:FF:000912">
    <property type="entry name" value="Zinc finger protein 660"/>
    <property type="match status" value="1"/>
</dbReference>
<dbReference type="EMBL" id="BGPR01003098">
    <property type="protein sequence ID" value="GBM83664.1"/>
    <property type="molecule type" value="Genomic_DNA"/>
</dbReference>
<dbReference type="AlphaFoldDB" id="A0A4Y2J162"/>
<dbReference type="PANTHER" id="PTHR23235:SF142">
    <property type="entry name" value="ZINC FINGER PROTEIN 384"/>
    <property type="match status" value="1"/>
</dbReference>
<dbReference type="PROSITE" id="PS50157">
    <property type="entry name" value="ZINC_FINGER_C2H2_2"/>
    <property type="match status" value="4"/>
</dbReference>
<keyword evidence="3" id="KW-0677">Repeat</keyword>
<keyword evidence="11" id="KW-1185">Reference proteome</keyword>
<evidence type="ECO:0000256" key="1">
    <source>
        <dbReference type="ARBA" id="ARBA00004123"/>
    </source>
</evidence>
<evidence type="ECO:0000256" key="6">
    <source>
        <dbReference type="ARBA" id="ARBA00023242"/>
    </source>
</evidence>
<feature type="domain" description="C2H2-type" evidence="9">
    <location>
        <begin position="325"/>
        <end position="352"/>
    </location>
</feature>
<keyword evidence="5" id="KW-0862">Zinc</keyword>
<organism evidence="10 11">
    <name type="scientific">Araneus ventricosus</name>
    <name type="common">Orbweaver spider</name>
    <name type="synonym">Epeira ventricosa</name>
    <dbReference type="NCBI Taxonomy" id="182803"/>
    <lineage>
        <taxon>Eukaryota</taxon>
        <taxon>Metazoa</taxon>
        <taxon>Ecdysozoa</taxon>
        <taxon>Arthropoda</taxon>
        <taxon>Chelicerata</taxon>
        <taxon>Arachnida</taxon>
        <taxon>Araneae</taxon>
        <taxon>Araneomorphae</taxon>
        <taxon>Entelegynae</taxon>
        <taxon>Araneoidea</taxon>
        <taxon>Araneidae</taxon>
        <taxon>Araneus</taxon>
    </lineage>
</organism>
<dbReference type="SMART" id="SM00355">
    <property type="entry name" value="ZnF_C2H2"/>
    <property type="match status" value="4"/>
</dbReference>
<dbReference type="InterPro" id="IPR013087">
    <property type="entry name" value="Znf_C2H2_type"/>
</dbReference>
<name>A0A4Y2J162_ARAVE</name>
<evidence type="ECO:0000256" key="8">
    <source>
        <dbReference type="SAM" id="Coils"/>
    </source>
</evidence>
<dbReference type="FunFam" id="3.30.160.60:FF:002343">
    <property type="entry name" value="Zinc finger protein 33A"/>
    <property type="match status" value="1"/>
</dbReference>
<dbReference type="Proteomes" id="UP000499080">
    <property type="component" value="Unassembled WGS sequence"/>
</dbReference>
<dbReference type="GO" id="GO:0000981">
    <property type="term" value="F:DNA-binding transcription factor activity, RNA polymerase II-specific"/>
    <property type="evidence" value="ECO:0007669"/>
    <property type="project" value="TreeGrafter"/>
</dbReference>
<dbReference type="FunFam" id="3.30.160.60:FF:000688">
    <property type="entry name" value="zinc finger protein 197 isoform X1"/>
    <property type="match status" value="1"/>
</dbReference>
<feature type="domain" description="C2H2-type" evidence="9">
    <location>
        <begin position="297"/>
        <end position="324"/>
    </location>
</feature>
<dbReference type="GO" id="GO:0008270">
    <property type="term" value="F:zinc ion binding"/>
    <property type="evidence" value="ECO:0007669"/>
    <property type="project" value="UniProtKB-KW"/>
</dbReference>
<gene>
    <name evidence="10" type="primary">Znf182_0</name>
    <name evidence="10" type="ORF">AVEN_160828_1</name>
</gene>
<dbReference type="GO" id="GO:0000978">
    <property type="term" value="F:RNA polymerase II cis-regulatory region sequence-specific DNA binding"/>
    <property type="evidence" value="ECO:0007669"/>
    <property type="project" value="TreeGrafter"/>
</dbReference>
<proteinExistence type="predicted"/>
<keyword evidence="4 7" id="KW-0863">Zinc-finger</keyword>
<feature type="domain" description="C2H2-type" evidence="9">
    <location>
        <begin position="381"/>
        <end position="407"/>
    </location>
</feature>
<keyword evidence="6" id="KW-0539">Nucleus</keyword>
<evidence type="ECO:0000313" key="11">
    <source>
        <dbReference type="Proteomes" id="UP000499080"/>
    </source>
</evidence>
<evidence type="ECO:0000259" key="9">
    <source>
        <dbReference type="PROSITE" id="PS50157"/>
    </source>
</evidence>
<evidence type="ECO:0000256" key="2">
    <source>
        <dbReference type="ARBA" id="ARBA00022723"/>
    </source>
</evidence>
<dbReference type="FunFam" id="3.30.160.60:FF:000744">
    <property type="entry name" value="zinc finger E-box-binding homeobox 1"/>
    <property type="match status" value="1"/>
</dbReference>
<feature type="coiled-coil region" evidence="8">
    <location>
        <begin position="29"/>
        <end position="59"/>
    </location>
</feature>
<evidence type="ECO:0000256" key="3">
    <source>
        <dbReference type="ARBA" id="ARBA00022737"/>
    </source>
</evidence>
<dbReference type="InterPro" id="IPR036236">
    <property type="entry name" value="Znf_C2H2_sf"/>
</dbReference>
<keyword evidence="2" id="KW-0479">Metal-binding</keyword>
<keyword evidence="8" id="KW-0175">Coiled coil</keyword>